<keyword evidence="3" id="KW-0677">Repeat</keyword>
<dbReference type="PANTHER" id="PTHR14978">
    <property type="entry name" value="BETA-CATENIN-LIKE PROTEIN 1 NUCLEAR ASSOCIATED PROTEIN"/>
    <property type="match status" value="1"/>
</dbReference>
<organism evidence="9 10">
    <name type="scientific">Symbiodinium microadriaticum</name>
    <name type="common">Dinoflagellate</name>
    <name type="synonym">Zooxanthella microadriatica</name>
    <dbReference type="NCBI Taxonomy" id="2951"/>
    <lineage>
        <taxon>Eukaryota</taxon>
        <taxon>Sar</taxon>
        <taxon>Alveolata</taxon>
        <taxon>Dinophyceae</taxon>
        <taxon>Suessiales</taxon>
        <taxon>Symbiodiniaceae</taxon>
        <taxon>Symbiodinium</taxon>
    </lineage>
</organism>
<keyword evidence="5" id="KW-0539">Nucleus</keyword>
<dbReference type="Proteomes" id="UP000186817">
    <property type="component" value="Unassembled WGS sequence"/>
</dbReference>
<evidence type="ECO:0000256" key="2">
    <source>
        <dbReference type="ARBA" id="ARBA00022553"/>
    </source>
</evidence>
<feature type="compositionally biased region" description="Polar residues" evidence="7">
    <location>
        <begin position="552"/>
        <end position="571"/>
    </location>
</feature>
<feature type="domain" description="Beta-catenin-like protein 1 N-terminal" evidence="8">
    <location>
        <begin position="44"/>
        <end position="151"/>
    </location>
</feature>
<dbReference type="Gene3D" id="1.25.10.10">
    <property type="entry name" value="Leucine-rich Repeat Variant"/>
    <property type="match status" value="1"/>
</dbReference>
<dbReference type="FunFam" id="1.25.10.10:FF:001136">
    <property type="entry name" value="Beta-catenin-like protein 1"/>
    <property type="match status" value="1"/>
</dbReference>
<evidence type="ECO:0000256" key="3">
    <source>
        <dbReference type="ARBA" id="ARBA00022737"/>
    </source>
</evidence>
<dbReference type="InterPro" id="IPR016024">
    <property type="entry name" value="ARM-type_fold"/>
</dbReference>
<comment type="subcellular location">
    <subcellularLocation>
        <location evidence="1">Nucleus</location>
    </subcellularLocation>
</comment>
<dbReference type="InterPro" id="IPR013180">
    <property type="entry name" value="CTNNBL1_N"/>
</dbReference>
<name>A0A1Q9DLC2_SYMMI</name>
<proteinExistence type="predicted"/>
<evidence type="ECO:0000256" key="6">
    <source>
        <dbReference type="SAM" id="Coils"/>
    </source>
</evidence>
<dbReference type="OrthoDB" id="1898821at2759"/>
<feature type="coiled-coil region" evidence="6">
    <location>
        <begin position="416"/>
        <end position="446"/>
    </location>
</feature>
<evidence type="ECO:0000256" key="4">
    <source>
        <dbReference type="ARBA" id="ARBA00023054"/>
    </source>
</evidence>
<dbReference type="AlphaFoldDB" id="A0A1Q9DLC2"/>
<keyword evidence="10" id="KW-1185">Reference proteome</keyword>
<accession>A0A1Q9DLC2</accession>
<dbReference type="InterPro" id="IPR039678">
    <property type="entry name" value="CTNNBL1"/>
</dbReference>
<evidence type="ECO:0000259" key="8">
    <source>
        <dbReference type="SMART" id="SM01156"/>
    </source>
</evidence>
<evidence type="ECO:0000256" key="1">
    <source>
        <dbReference type="ARBA" id="ARBA00004123"/>
    </source>
</evidence>
<protein>
    <submittedName>
        <fullName evidence="9">Beta-catenin-like protein 1</fullName>
    </submittedName>
</protein>
<keyword evidence="4 6" id="KW-0175">Coiled coil</keyword>
<keyword evidence="2" id="KW-0597">Phosphoprotein</keyword>
<reference evidence="9 10" key="1">
    <citation type="submission" date="2016-02" db="EMBL/GenBank/DDBJ databases">
        <title>Genome analysis of coral dinoflagellate symbionts highlights evolutionary adaptations to a symbiotic lifestyle.</title>
        <authorList>
            <person name="Aranda M."/>
            <person name="Li Y."/>
            <person name="Liew Y.J."/>
            <person name="Baumgarten S."/>
            <person name="Simakov O."/>
            <person name="Wilson M."/>
            <person name="Piel J."/>
            <person name="Ashoor H."/>
            <person name="Bougouffa S."/>
            <person name="Bajic V.B."/>
            <person name="Ryu T."/>
            <person name="Ravasi T."/>
            <person name="Bayer T."/>
            <person name="Micklem G."/>
            <person name="Kim H."/>
            <person name="Bhak J."/>
            <person name="Lajeunesse T.C."/>
            <person name="Voolstra C.R."/>
        </authorList>
    </citation>
    <scope>NUCLEOTIDE SEQUENCE [LARGE SCALE GENOMIC DNA]</scope>
    <source>
        <strain evidence="9 10">CCMP2467</strain>
    </source>
</reference>
<comment type="caution">
    <text evidence="9">The sequence shown here is derived from an EMBL/GenBank/DDBJ whole genome shotgun (WGS) entry which is preliminary data.</text>
</comment>
<dbReference type="SUPFAM" id="SSF48371">
    <property type="entry name" value="ARM repeat"/>
    <property type="match status" value="1"/>
</dbReference>
<feature type="compositionally biased region" description="Basic and acidic residues" evidence="7">
    <location>
        <begin position="577"/>
        <end position="597"/>
    </location>
</feature>
<dbReference type="OMA" id="TDWREQE"/>
<gene>
    <name evidence="9" type="primary">Ctnnbl1</name>
    <name evidence="9" type="ORF">AK812_SmicGene21846</name>
</gene>
<evidence type="ECO:0000313" key="10">
    <source>
        <dbReference type="Proteomes" id="UP000186817"/>
    </source>
</evidence>
<dbReference type="PANTHER" id="PTHR14978:SF0">
    <property type="entry name" value="BETA-CATENIN-LIKE PROTEIN 1"/>
    <property type="match status" value="1"/>
</dbReference>
<feature type="region of interest" description="Disordered" evidence="7">
    <location>
        <begin position="551"/>
        <end position="597"/>
    </location>
</feature>
<feature type="region of interest" description="Disordered" evidence="7">
    <location>
        <begin position="1"/>
        <end position="43"/>
    </location>
</feature>
<evidence type="ECO:0000313" key="9">
    <source>
        <dbReference type="EMBL" id="OLP95972.1"/>
    </source>
</evidence>
<dbReference type="GO" id="GO:0005681">
    <property type="term" value="C:spliceosomal complex"/>
    <property type="evidence" value="ECO:0007669"/>
    <property type="project" value="TreeGrafter"/>
</dbReference>
<dbReference type="EMBL" id="LSRX01000484">
    <property type="protein sequence ID" value="OLP95972.1"/>
    <property type="molecule type" value="Genomic_DNA"/>
</dbReference>
<dbReference type="Pfam" id="PF08216">
    <property type="entry name" value="CTNNBL"/>
    <property type="match status" value="1"/>
</dbReference>
<evidence type="ECO:0000256" key="7">
    <source>
        <dbReference type="SAM" id="MobiDB-lite"/>
    </source>
</evidence>
<evidence type="ECO:0000256" key="5">
    <source>
        <dbReference type="ARBA" id="ARBA00023242"/>
    </source>
</evidence>
<dbReference type="GO" id="GO:0010467">
    <property type="term" value="P:gene expression"/>
    <property type="evidence" value="ECO:0007669"/>
    <property type="project" value="UniProtKB-ARBA"/>
</dbReference>
<dbReference type="InterPro" id="IPR011989">
    <property type="entry name" value="ARM-like"/>
</dbReference>
<sequence length="597" mass="67459">MKPDPLEAGLGEMRPPPVPVKRKAPAPKDEPAPKRLQLGDDLPDEVSREDIQHMLDKADELHVETLNETALKRMHLQFERKVKVNRELRIKHADDPDKFLKSEVDLDEEIKKFTLVATNPELYPALIKLETLPLMVGMLNHVNTDIAVDVFEVLSELTDPDAIADVEEPEVFLKALFEAQLCQMTVDVLMRIDETASDEDFKAVTNGLSMIENLADSMPQETCKQFLEIPNFLPWLIKRVRAQGTMDYNKVYASEILGIVLQNSEPARDSMVKLEGVDKLLRGIAAYRKRDPADSEESEYVQNMFDCLCSLMLLKANQLAFGRLQGLELMIRMMKERVFASNLALKLADHALRHCPENCQVFVEKLGLKVLFAIFMKRGAKTKKESEAKELEEHVTSIVQSLCRYCTGTPVARVLNKFVENQFEKLERLLEMHEEYNRSVKAADEARDQGLAQKIDRELEVNDEEQLFLDRCDAGLFTLQQVDLILVRLVNMGNRQASEEIGKLMDAKGVKLSEVRDVLGEYCKNLGKAAQDERKEVMSYLRAMMTRALASSEGSSLPPSLTLPTQTSAPPTSDFGLDQHRDGADPCGKDMEVSQKP</sequence>
<dbReference type="SMART" id="SM01156">
    <property type="entry name" value="DUF1716"/>
    <property type="match status" value="1"/>
</dbReference>